<evidence type="ECO:0000313" key="1">
    <source>
        <dbReference type="EMBL" id="JAE31620.1"/>
    </source>
</evidence>
<organism evidence="1">
    <name type="scientific">Arundo donax</name>
    <name type="common">Giant reed</name>
    <name type="synonym">Donax arundinaceus</name>
    <dbReference type="NCBI Taxonomy" id="35708"/>
    <lineage>
        <taxon>Eukaryota</taxon>
        <taxon>Viridiplantae</taxon>
        <taxon>Streptophyta</taxon>
        <taxon>Embryophyta</taxon>
        <taxon>Tracheophyta</taxon>
        <taxon>Spermatophyta</taxon>
        <taxon>Magnoliopsida</taxon>
        <taxon>Liliopsida</taxon>
        <taxon>Poales</taxon>
        <taxon>Poaceae</taxon>
        <taxon>PACMAD clade</taxon>
        <taxon>Arundinoideae</taxon>
        <taxon>Arundineae</taxon>
        <taxon>Arundo</taxon>
    </lineage>
</organism>
<proteinExistence type="predicted"/>
<name>A0A0A9H356_ARUDO</name>
<reference evidence="1" key="2">
    <citation type="journal article" date="2015" name="Data Brief">
        <title>Shoot transcriptome of the giant reed, Arundo donax.</title>
        <authorList>
            <person name="Barrero R.A."/>
            <person name="Guerrero F.D."/>
            <person name="Moolhuijzen P."/>
            <person name="Goolsby J.A."/>
            <person name="Tidwell J."/>
            <person name="Bellgard S.E."/>
            <person name="Bellgard M.I."/>
        </authorList>
    </citation>
    <scope>NUCLEOTIDE SEQUENCE</scope>
    <source>
        <tissue evidence="1">Shoot tissue taken approximately 20 cm above the soil surface</tissue>
    </source>
</reference>
<accession>A0A0A9H356</accession>
<reference evidence="1" key="1">
    <citation type="submission" date="2014-09" db="EMBL/GenBank/DDBJ databases">
        <authorList>
            <person name="Magalhaes I.L.F."/>
            <person name="Oliveira U."/>
            <person name="Santos F.R."/>
            <person name="Vidigal T.H.D.A."/>
            <person name="Brescovit A.D."/>
            <person name="Santos A.J."/>
        </authorList>
    </citation>
    <scope>NUCLEOTIDE SEQUENCE</scope>
    <source>
        <tissue evidence="1">Shoot tissue taken approximately 20 cm above the soil surface</tissue>
    </source>
</reference>
<protein>
    <submittedName>
        <fullName evidence="1">Uncharacterized protein</fullName>
    </submittedName>
</protein>
<dbReference type="AlphaFoldDB" id="A0A0A9H356"/>
<dbReference type="EMBL" id="GBRH01166276">
    <property type="protein sequence ID" value="JAE31620.1"/>
    <property type="molecule type" value="Transcribed_RNA"/>
</dbReference>
<sequence length="25" mass="2979">MRRLRSSFFPSYCHLLATSQVDRAH</sequence>